<organism evidence="1 2">
    <name type="scientific">Nibea albiflora</name>
    <name type="common">Yellow drum</name>
    <name type="synonym">Corvina albiflora</name>
    <dbReference type="NCBI Taxonomy" id="240163"/>
    <lineage>
        <taxon>Eukaryota</taxon>
        <taxon>Metazoa</taxon>
        <taxon>Chordata</taxon>
        <taxon>Craniata</taxon>
        <taxon>Vertebrata</taxon>
        <taxon>Euteleostomi</taxon>
        <taxon>Actinopterygii</taxon>
        <taxon>Neopterygii</taxon>
        <taxon>Teleostei</taxon>
        <taxon>Neoteleostei</taxon>
        <taxon>Acanthomorphata</taxon>
        <taxon>Eupercaria</taxon>
        <taxon>Sciaenidae</taxon>
        <taxon>Nibea</taxon>
    </lineage>
</organism>
<keyword evidence="1" id="KW-0418">Kinase</keyword>
<comment type="caution">
    <text evidence="1">The sequence shown here is derived from an EMBL/GenBank/DDBJ whole genome shotgun (WGS) entry which is preliminary data.</text>
</comment>
<reference evidence="1" key="1">
    <citation type="submission" date="2020-04" db="EMBL/GenBank/DDBJ databases">
        <title>A chromosome-scale assembly and high-density genetic map of the yellow drum (Nibea albiflora) genome.</title>
        <authorList>
            <person name="Xu D."/>
            <person name="Zhang W."/>
            <person name="Chen R."/>
            <person name="Tan P."/>
            <person name="Wang L."/>
            <person name="Song H."/>
            <person name="Tian L."/>
            <person name="Zhu Q."/>
            <person name="Wang B."/>
        </authorList>
    </citation>
    <scope>NUCLEOTIDE SEQUENCE</scope>
    <source>
        <strain evidence="1">ZJHYS-2018</strain>
    </source>
</reference>
<proteinExistence type="predicted"/>
<sequence length="811" mass="90289">MCWKADPTVSRVGERRAKSTEGLDQQSSITPPAPHLKNSSSSTGGEMNPSRHVLHAPVPCRPQPIKSSPVTLQWPLSESSDWVSAAAPRTSLVQPSPRPNPLRFPNLIQTSQHGNPRRQGLGSFWHKQSPPMASATEPTVLFKLKSLSEQVGYQTKPQKKEILIPKAERVSGEGLREVNEGPLDLSERGKSKSSQSPRDYSPFILHGLERVRNSPDKDVKTNSSTHEPISSPHHIISPSSSSGAPVKQHEEELVSDHNHKQVIKEQEQKEEVNGKTDGKKVPVLTISLRPVVVLESLNSALQKQESLSSNGKSSSPAVETGSSGDEQDDEESVSGQESNQGCKRKRASVETETDRDSDAENGTMGCVGSKKEQEPLSKGTGNDELQNRAQTAHYVKDPTTGNSGAKANKMLSNANSSDGESIAMALYDYEAIHEGDLGFKKGDKLKILEEWFFKGVSRKDAERQLLAPGNKVGSYMIRDSETTKGSYSLSVRDSDAHSGDTVKHYKIRTLDNGGFYISPRNTFSTLQELVSHYKKQGDGLCQTLTSPCLSPKPEKPWEKDAWEIPRSSLKLERRLGAGQFGEVWMATYNKHTKVAVKTMKPGSMSVEAFMGEANLMKSLQHDKLVRLHAVVTKEEPIYIITEFMEKGSLLDFLKSDEGNRVQLPKLIDFSAQTAEGMAYIEQRNYIHRDLRAANILVNKALVCKIADFGLARIIEDNEYTAREDVWSFGILLTEIISYGRTPYPGMTNPEVIRSLEKGYRMQRLESCPTELYEIMLECWKNKPEDRPTFDYLQSVLEDFYTATESQYQQQP</sequence>
<name>A0ACB7EKN7_NIBAL</name>
<accession>A0ACB7EKN7</accession>
<protein>
    <submittedName>
        <fullName evidence="1">Tyrosine-protein kinase HCK</fullName>
    </submittedName>
</protein>
<evidence type="ECO:0000313" key="2">
    <source>
        <dbReference type="Proteomes" id="UP000805704"/>
    </source>
</evidence>
<dbReference type="Proteomes" id="UP000805704">
    <property type="component" value="Chromosome 5"/>
</dbReference>
<dbReference type="EMBL" id="CM024793">
    <property type="protein sequence ID" value="KAG8002401.1"/>
    <property type="molecule type" value="Genomic_DNA"/>
</dbReference>
<keyword evidence="2" id="KW-1185">Reference proteome</keyword>
<keyword evidence="1" id="KW-0808">Transferase</keyword>
<gene>
    <name evidence="1" type="primary">HCK</name>
    <name evidence="1" type="ORF">GBF38_014795</name>
</gene>
<evidence type="ECO:0000313" key="1">
    <source>
        <dbReference type="EMBL" id="KAG8002401.1"/>
    </source>
</evidence>